<organism evidence="1">
    <name type="scientific">Arundo donax</name>
    <name type="common">Giant reed</name>
    <name type="synonym">Donax arundinaceus</name>
    <dbReference type="NCBI Taxonomy" id="35708"/>
    <lineage>
        <taxon>Eukaryota</taxon>
        <taxon>Viridiplantae</taxon>
        <taxon>Streptophyta</taxon>
        <taxon>Embryophyta</taxon>
        <taxon>Tracheophyta</taxon>
        <taxon>Spermatophyta</taxon>
        <taxon>Magnoliopsida</taxon>
        <taxon>Liliopsida</taxon>
        <taxon>Poales</taxon>
        <taxon>Poaceae</taxon>
        <taxon>PACMAD clade</taxon>
        <taxon>Arundinoideae</taxon>
        <taxon>Arundineae</taxon>
        <taxon>Arundo</taxon>
    </lineage>
</organism>
<sequence>MTCISQLPQNAQNNWGGLCSFTRLIHHSSDADVSRSLNKLPARSTKPQRPTNWGRSIGCAWRRLARGLVTSSKRPHFPSPLAS</sequence>
<dbReference type="AlphaFoldDB" id="A0A0A8Z839"/>
<reference evidence="1" key="2">
    <citation type="journal article" date="2015" name="Data Brief">
        <title>Shoot transcriptome of the giant reed, Arundo donax.</title>
        <authorList>
            <person name="Barrero R.A."/>
            <person name="Guerrero F.D."/>
            <person name="Moolhuijzen P."/>
            <person name="Goolsby J.A."/>
            <person name="Tidwell J."/>
            <person name="Bellgard S.E."/>
            <person name="Bellgard M.I."/>
        </authorList>
    </citation>
    <scope>NUCLEOTIDE SEQUENCE</scope>
    <source>
        <tissue evidence="1">Shoot tissue taken approximately 20 cm above the soil surface</tissue>
    </source>
</reference>
<reference evidence="1" key="1">
    <citation type="submission" date="2014-09" db="EMBL/GenBank/DDBJ databases">
        <authorList>
            <person name="Magalhaes I.L.F."/>
            <person name="Oliveira U."/>
            <person name="Santos F.R."/>
            <person name="Vidigal T.H.D.A."/>
            <person name="Brescovit A.D."/>
            <person name="Santos A.J."/>
        </authorList>
    </citation>
    <scope>NUCLEOTIDE SEQUENCE</scope>
    <source>
        <tissue evidence="1">Shoot tissue taken approximately 20 cm above the soil surface</tissue>
    </source>
</reference>
<dbReference type="EMBL" id="GBRH01264047">
    <property type="protein sequence ID" value="JAD33848.1"/>
    <property type="molecule type" value="Transcribed_RNA"/>
</dbReference>
<evidence type="ECO:0000313" key="1">
    <source>
        <dbReference type="EMBL" id="JAD33848.1"/>
    </source>
</evidence>
<protein>
    <submittedName>
        <fullName evidence="1">Uncharacterized protein</fullName>
    </submittedName>
</protein>
<name>A0A0A8Z839_ARUDO</name>
<proteinExistence type="predicted"/>
<accession>A0A0A8Z839</accession>